<dbReference type="STRING" id="1123402.SAMN02583745_02151"/>
<evidence type="ECO:0000313" key="16">
    <source>
        <dbReference type="Proteomes" id="UP000242642"/>
    </source>
</evidence>
<keyword evidence="7 12" id="KW-1133">Transmembrane helix</keyword>
<dbReference type="GO" id="GO:0007165">
    <property type="term" value="P:signal transduction"/>
    <property type="evidence" value="ECO:0007669"/>
    <property type="project" value="UniProtKB-KW"/>
</dbReference>
<dbReference type="PRINTS" id="PR00260">
    <property type="entry name" value="CHEMTRNSDUCR"/>
</dbReference>
<feature type="domain" description="HAMP" evidence="14">
    <location>
        <begin position="211"/>
        <end position="263"/>
    </location>
</feature>
<organism evidence="15 16">
    <name type="scientific">Thorsellia anophelis DSM 18579</name>
    <dbReference type="NCBI Taxonomy" id="1123402"/>
    <lineage>
        <taxon>Bacteria</taxon>
        <taxon>Pseudomonadati</taxon>
        <taxon>Pseudomonadota</taxon>
        <taxon>Gammaproteobacteria</taxon>
        <taxon>Enterobacterales</taxon>
        <taxon>Thorselliaceae</taxon>
        <taxon>Thorsellia</taxon>
    </lineage>
</organism>
<sequence length="521" mass="57380">MFKKINITTSMSLLIVIFVVVHLISSFVAVIRSEKSDDNFSTTVVLNNQIDELALARRNVIQSRVEAYRAASSAIEENTERFNQDLEKAVKLLNIAEQDISRFVEIKNPIPANQVAIDKVKSTFDVLYADLRNQQEALNKDGFKAYRAIDASLSQEKFAAASDEFLTIIAGQLNDFDETSVVDHNRAVTQFVIELILLAALLIFSLWWTRTIVKKPMEDLLEQFNHIANGDLTQRPYFSGNNEISKLYEYFTKMQQYLINTVIVVRDSSHVMVKGVENMAMRNDELSARTEEQASSLQETAASMEELTATVKLNADNARSASELAQASTKTAIKGGEITETVVITMKDITESSQKIGAITSVIDGIAFQTNILALNAAVEAARAGEQGRGFAVVAGEVRNLAQRSAQAAREIKQLIDESITRVNLGSELVENAGNTIQEIVQSVAKVNDIMGEISSASDEQSRGIQLVSQAVNQMDQVTQENGSLVHELASSAKELEYQAAHLSDAVSLFKINQDAVHTPI</sequence>
<evidence type="ECO:0000256" key="5">
    <source>
        <dbReference type="ARBA" id="ARBA00022519"/>
    </source>
</evidence>
<evidence type="ECO:0000259" key="13">
    <source>
        <dbReference type="PROSITE" id="PS50111"/>
    </source>
</evidence>
<dbReference type="Proteomes" id="UP000242642">
    <property type="component" value="Unassembled WGS sequence"/>
</dbReference>
<protein>
    <submittedName>
        <fullName evidence="15">Methyl-accepting chemotaxis sensory transducer with TarH sensor</fullName>
    </submittedName>
</protein>
<dbReference type="SMART" id="SM00283">
    <property type="entry name" value="MA"/>
    <property type="match status" value="1"/>
</dbReference>
<name>A0A1I0DVU1_9GAMM</name>
<dbReference type="InterPro" id="IPR051310">
    <property type="entry name" value="MCP_chemotaxis"/>
</dbReference>
<evidence type="ECO:0000256" key="9">
    <source>
        <dbReference type="ARBA" id="ARBA00023224"/>
    </source>
</evidence>
<comment type="similarity">
    <text evidence="10">Belongs to the methyl-accepting chemotaxis (MCP) protein family.</text>
</comment>
<keyword evidence="5" id="KW-0997">Cell inner membrane</keyword>
<feature type="domain" description="Methyl-accepting transducer" evidence="13">
    <location>
        <begin position="268"/>
        <end position="497"/>
    </location>
</feature>
<keyword evidence="4" id="KW-0145">Chemotaxis</keyword>
<dbReference type="GO" id="GO:0006935">
    <property type="term" value="P:chemotaxis"/>
    <property type="evidence" value="ECO:0007669"/>
    <property type="project" value="UniProtKB-KW"/>
</dbReference>
<comment type="subcellular location">
    <subcellularLocation>
        <location evidence="1">Cell inner membrane</location>
        <topology evidence="1">Multi-pass membrane protein</topology>
    </subcellularLocation>
</comment>
<dbReference type="PROSITE" id="PS50111">
    <property type="entry name" value="CHEMOTAXIS_TRANSDUC_2"/>
    <property type="match status" value="1"/>
</dbReference>
<reference evidence="16" key="1">
    <citation type="submission" date="2016-10" db="EMBL/GenBank/DDBJ databases">
        <authorList>
            <person name="Varghese N."/>
            <person name="Submissions S."/>
        </authorList>
    </citation>
    <scope>NUCLEOTIDE SEQUENCE [LARGE SCALE GENOMIC DNA]</scope>
    <source>
        <strain evidence="16">DSM 18579</strain>
    </source>
</reference>
<dbReference type="SMART" id="SM00304">
    <property type="entry name" value="HAMP"/>
    <property type="match status" value="1"/>
</dbReference>
<dbReference type="CDD" id="cd06225">
    <property type="entry name" value="HAMP"/>
    <property type="match status" value="1"/>
</dbReference>
<feature type="transmembrane region" description="Helical" evidence="12">
    <location>
        <begin position="187"/>
        <end position="208"/>
    </location>
</feature>
<dbReference type="InterPro" id="IPR035440">
    <property type="entry name" value="4HB_MCP_dom_sf"/>
</dbReference>
<keyword evidence="6 12" id="KW-0812">Transmembrane</keyword>
<dbReference type="FunFam" id="1.10.287.950:FF:000001">
    <property type="entry name" value="Methyl-accepting chemotaxis sensory transducer"/>
    <property type="match status" value="1"/>
</dbReference>
<dbReference type="Pfam" id="PF00672">
    <property type="entry name" value="HAMP"/>
    <property type="match status" value="1"/>
</dbReference>
<keyword evidence="16" id="KW-1185">Reference proteome</keyword>
<dbReference type="InterPro" id="IPR003660">
    <property type="entry name" value="HAMP_dom"/>
</dbReference>
<dbReference type="InterPro" id="IPR004089">
    <property type="entry name" value="MCPsignal_dom"/>
</dbReference>
<dbReference type="InterPro" id="IPR004090">
    <property type="entry name" value="Chemotax_Me-accpt_rcpt"/>
</dbReference>
<dbReference type="CDD" id="cd11386">
    <property type="entry name" value="MCP_signal"/>
    <property type="match status" value="1"/>
</dbReference>
<dbReference type="GO" id="GO:0004888">
    <property type="term" value="F:transmembrane signaling receptor activity"/>
    <property type="evidence" value="ECO:0007669"/>
    <property type="project" value="InterPro"/>
</dbReference>
<evidence type="ECO:0000256" key="2">
    <source>
        <dbReference type="ARBA" id="ARBA00022475"/>
    </source>
</evidence>
<keyword evidence="8 12" id="KW-0472">Membrane</keyword>
<evidence type="ECO:0000259" key="14">
    <source>
        <dbReference type="PROSITE" id="PS50885"/>
    </source>
</evidence>
<evidence type="ECO:0000256" key="7">
    <source>
        <dbReference type="ARBA" id="ARBA00022989"/>
    </source>
</evidence>
<evidence type="ECO:0000256" key="8">
    <source>
        <dbReference type="ARBA" id="ARBA00023136"/>
    </source>
</evidence>
<dbReference type="Pfam" id="PF00015">
    <property type="entry name" value="MCPsignal"/>
    <property type="match status" value="1"/>
</dbReference>
<evidence type="ECO:0000256" key="12">
    <source>
        <dbReference type="SAM" id="Phobius"/>
    </source>
</evidence>
<accession>A0A1I0DVU1</accession>
<evidence type="ECO:0000256" key="4">
    <source>
        <dbReference type="ARBA" id="ARBA00022500"/>
    </source>
</evidence>
<dbReference type="PANTHER" id="PTHR43531">
    <property type="entry name" value="PROTEIN ICFG"/>
    <property type="match status" value="1"/>
</dbReference>
<evidence type="ECO:0000256" key="10">
    <source>
        <dbReference type="ARBA" id="ARBA00029447"/>
    </source>
</evidence>
<dbReference type="EMBL" id="FOHV01000020">
    <property type="protein sequence ID" value="SET36758.1"/>
    <property type="molecule type" value="Genomic_DNA"/>
</dbReference>
<evidence type="ECO:0000256" key="11">
    <source>
        <dbReference type="PROSITE-ProRule" id="PRU00284"/>
    </source>
</evidence>
<dbReference type="Gene3D" id="1.10.287.950">
    <property type="entry name" value="Methyl-accepting chemotaxis protein"/>
    <property type="match status" value="1"/>
</dbReference>
<evidence type="ECO:0000256" key="1">
    <source>
        <dbReference type="ARBA" id="ARBA00004429"/>
    </source>
</evidence>
<dbReference type="SUPFAM" id="SSF47170">
    <property type="entry name" value="Aspartate receptor, ligand-binding domain"/>
    <property type="match status" value="1"/>
</dbReference>
<dbReference type="AlphaFoldDB" id="A0A1I0DVU1"/>
<dbReference type="PANTHER" id="PTHR43531:SF14">
    <property type="entry name" value="METHYL-ACCEPTING CHEMOTAXIS PROTEIN I-RELATED"/>
    <property type="match status" value="1"/>
</dbReference>
<keyword evidence="9 11" id="KW-0807">Transducer</keyword>
<evidence type="ECO:0000256" key="3">
    <source>
        <dbReference type="ARBA" id="ARBA00022481"/>
    </source>
</evidence>
<keyword evidence="2" id="KW-1003">Cell membrane</keyword>
<dbReference type="PROSITE" id="PS50885">
    <property type="entry name" value="HAMP"/>
    <property type="match status" value="1"/>
</dbReference>
<dbReference type="Pfam" id="PF02203">
    <property type="entry name" value="TarH"/>
    <property type="match status" value="1"/>
</dbReference>
<dbReference type="InterPro" id="IPR003122">
    <property type="entry name" value="Tar_rcpt_lig-bd"/>
</dbReference>
<dbReference type="RefSeq" id="WP_177168650.1">
    <property type="nucleotide sequence ID" value="NZ_FOHV01000020.1"/>
</dbReference>
<gene>
    <name evidence="15" type="ORF">SAMN02583745_02151</name>
</gene>
<feature type="transmembrane region" description="Helical" evidence="12">
    <location>
        <begin position="12"/>
        <end position="31"/>
    </location>
</feature>
<dbReference type="SUPFAM" id="SSF58104">
    <property type="entry name" value="Methyl-accepting chemotaxis protein (MCP) signaling domain"/>
    <property type="match status" value="1"/>
</dbReference>
<evidence type="ECO:0000313" key="15">
    <source>
        <dbReference type="EMBL" id="SET36758.1"/>
    </source>
</evidence>
<dbReference type="Gene3D" id="1.20.120.30">
    <property type="entry name" value="Aspartate receptor, ligand-binding domain"/>
    <property type="match status" value="1"/>
</dbReference>
<proteinExistence type="inferred from homology"/>
<evidence type="ECO:0000256" key="6">
    <source>
        <dbReference type="ARBA" id="ARBA00022692"/>
    </source>
</evidence>
<dbReference type="GO" id="GO:0005886">
    <property type="term" value="C:plasma membrane"/>
    <property type="evidence" value="ECO:0007669"/>
    <property type="project" value="UniProtKB-SubCell"/>
</dbReference>
<keyword evidence="3" id="KW-0488">Methylation</keyword>